<evidence type="ECO:0000313" key="1">
    <source>
        <dbReference type="EMBL" id="KAH9305994.1"/>
    </source>
</evidence>
<reference evidence="1 2" key="1">
    <citation type="journal article" date="2021" name="Nat. Plants">
        <title>The Taxus genome provides insights into paclitaxel biosynthesis.</title>
        <authorList>
            <person name="Xiong X."/>
            <person name="Gou J."/>
            <person name="Liao Q."/>
            <person name="Li Y."/>
            <person name="Zhou Q."/>
            <person name="Bi G."/>
            <person name="Li C."/>
            <person name="Du R."/>
            <person name="Wang X."/>
            <person name="Sun T."/>
            <person name="Guo L."/>
            <person name="Liang H."/>
            <person name="Lu P."/>
            <person name="Wu Y."/>
            <person name="Zhang Z."/>
            <person name="Ro D.K."/>
            <person name="Shang Y."/>
            <person name="Huang S."/>
            <person name="Yan J."/>
        </authorList>
    </citation>
    <scope>NUCLEOTIDE SEQUENCE [LARGE SCALE GENOMIC DNA]</scope>
    <source>
        <strain evidence="1">Ta-2019</strain>
    </source>
</reference>
<sequence>MTTLIQIPLRLSFKPWKNEDEGEKCDSIKCSDPNCSACLEIVASLECCNLESSSISSNTKVEEQKIELVNSISKIDEKSDHTDECNMLPTNSK</sequence>
<comment type="caution">
    <text evidence="1">The sequence shown here is derived from an EMBL/GenBank/DDBJ whole genome shotgun (WGS) entry which is preliminary data.</text>
</comment>
<name>A0AA38FKV0_TAXCH</name>
<dbReference type="AlphaFoldDB" id="A0AA38FKV0"/>
<protein>
    <submittedName>
        <fullName evidence="1">Uncharacterized protein</fullName>
    </submittedName>
</protein>
<dbReference type="EMBL" id="JAHRHJ020000008">
    <property type="protein sequence ID" value="KAH9305994.1"/>
    <property type="molecule type" value="Genomic_DNA"/>
</dbReference>
<dbReference type="Proteomes" id="UP000824469">
    <property type="component" value="Unassembled WGS sequence"/>
</dbReference>
<accession>A0AA38FKV0</accession>
<organism evidence="1 2">
    <name type="scientific">Taxus chinensis</name>
    <name type="common">Chinese yew</name>
    <name type="synonym">Taxus wallichiana var. chinensis</name>
    <dbReference type="NCBI Taxonomy" id="29808"/>
    <lineage>
        <taxon>Eukaryota</taxon>
        <taxon>Viridiplantae</taxon>
        <taxon>Streptophyta</taxon>
        <taxon>Embryophyta</taxon>
        <taxon>Tracheophyta</taxon>
        <taxon>Spermatophyta</taxon>
        <taxon>Pinopsida</taxon>
        <taxon>Pinidae</taxon>
        <taxon>Conifers II</taxon>
        <taxon>Cupressales</taxon>
        <taxon>Taxaceae</taxon>
        <taxon>Taxus</taxon>
    </lineage>
</organism>
<feature type="non-terminal residue" evidence="1">
    <location>
        <position position="93"/>
    </location>
</feature>
<evidence type="ECO:0000313" key="2">
    <source>
        <dbReference type="Proteomes" id="UP000824469"/>
    </source>
</evidence>
<gene>
    <name evidence="1" type="ORF">KI387_010398</name>
</gene>
<proteinExistence type="predicted"/>
<keyword evidence="2" id="KW-1185">Reference proteome</keyword>